<keyword evidence="4" id="KW-0966">Cell projection</keyword>
<comment type="similarity">
    <text evidence="5">Belongs to the CFAP91 family.</text>
</comment>
<sequence length="2026" mass="238741">MDQIFYKDILIGNHFCETERNVTISLDIINEKNVENMILGSVFFYKNFQQYNHNAFTRFIIWRTDGNVLNIWETAFNRILTDNSLSIEFTNTVNITHVNIFEFKNCVYLVVISTRAVHVFRILFNSKNETVESILIGIDNDIQNNSKLTKTTYYESHDVVFRNDIKSIVSKPSESYESVIVGLVNNFGQILVSKIYHDNIQPFRKIIIQENTQNLWSFFKLFPSCVEPKDDVKIELLNFENNNFIIILIKGSIVVWDLKNNLIAKKVDFYDLIGQSVDTIDSPLKFQLFSSTDSSFKDHFIIYTYNEKLSLIYIVYFEYFQMQGLDYKVDIKLIYENSIPNIASILKCDIDEKFIWVLCTSIELTPNLIYIERNSMTNVWSKICLKNNVHIKSVSDSNDFYQCIFNVFMFNNNSIKKAYLNLDTEELDMNQSTNQIRHCVDESIRKDINRNVESSVYAEYESDISHIDNEMVYYQKMYNDCLRYENRSRTPISFSSFHGINLGVIIRQTTISFLRPNISIIHDFEILNDLNVAKFLNFFFQRIDGIFDAHSILIKLLNGNDSFDDILNDILENSVPAINVTNIVSCFPNVDNYKKVISNVIDSIDVSFLENTLKPSNQIKQAVSKNYPSRIWSNYVCSSIIDIAYDFYKKACSIGCYLAVLVKSSIQVEAELKYEDILEFQKKIVSLIYRYAIIIFLSMENVKTFNKYQVNQHFNCLEPLLKTEKFIKYGRVIPDEKMSMLQMLCFNNIYIFLEKWPTFKDYNRIAIFGMFKFVSFRDTAMTVLYLTLYMLKQTKCIIKLTKILKNFLINLSLPCILFYGLSLMVEGEICEDYLASISKGDLNCSCLNYILKKTTEIDSPVEFNIKLIKVINNYKQYSLQLSITDKTLEHESEFSDDELTFLWKTRFECLIKLYMYDKCLECIESMPSENSKNECLKDIIGHFDSLNKLSMVLMLNLTDEITYKFITILEEILSDLNKLNRGKYVDVLYILLKESSRFTEACQLLYDEYTLFMDCVYSYIHDNYGIVKNANAMVKDIVYGPLIWLSMVLSALIEASDDSIVVFKKRWNKNSKLFAIKLYGYEPLYMNLDDLKYEHSALNAKILLINTYNFKYSDLFGQKGSLQTILNCLCKVNRYDYAFTLYVYNPNLKMDCFFKDYAKSLAVHWNLYDKSTQESNIKLAELNLKKYNKLWTTLETYLDNLRDDIKSYYYEYVAEYCVKYKMEIKKEIWYQLLSLSPERCLIILTSIEKMELALNFGVIIVEFMLKEQLRLEDSFKDFNYLNKLTDYPIKTIKKIVKTFELEYLKKCDRDSVQYTHYERIKYLYSLIPKNIQDSQIETDFARVSFKSQAQGNRIKYVPVLDNLFSDLRNCERFTVQIKENDQLPSCIYRKWKQCSQGKLKMKRHEFVTTNYIYRPLLSYLQRTNIEFWTSNDKENLSLYNFAENIEAKILSKQYGTSNECDKMKNVSIQTMYRESECQTLPFTPAHQLAQDILENNIENYVPEILTLASLSYKNGLPAGLAEVEMIERARIKRAWEKTLPPLSDVENHDKRMRLMEEMERKEWALREAEIDKLQDARIELLKRMLIEREEKTFKLKNECILRIWNKKKDENIKSIKKIRNNHVKDLRKLIKNKNLPHSNSIKRDIIKEYDDPASTVYAPLSRNGVFIDRNSEKYRVKSKYLETYQGICELERWLSNKLIRVDINLKTNNIYTANGFIKRNERIHQEIAEIHKIMKDSRENPNVEAVKASLRFLKKIPKPIARPVTPTIEFPDTVEEDVEVSIINLQRLVRGRAIQNLMHQSKHDRIKLIRELRSTHALQKHDKIVVEQIKKKILTVHSDIENKNDKKRKISNIIGGLESSVLCSSLDFLSKELVRLQEERRIQAFSMLASRQRRMREAEESGRRQIVDINHSSVDTYLQDVIITSMKDFAENVSREQVMEQAKIINDISHEMNKNQSNLNMQEIVAEMVHAFLIPEVYKSHNRDKIKQQQRKYIYAAHKEIYQDEPEKKDKVEDNDENNFTNKNKK</sequence>
<keyword evidence="2" id="KW-0963">Cytoplasm</keyword>
<evidence type="ECO:0000256" key="6">
    <source>
        <dbReference type="ARBA" id="ARBA00029555"/>
    </source>
</evidence>
<dbReference type="Pfam" id="PF11715">
    <property type="entry name" value="Beta-prop_Nup120_160"/>
    <property type="match status" value="1"/>
</dbReference>
<feature type="region of interest" description="Disordered" evidence="7">
    <location>
        <begin position="2004"/>
        <end position="2026"/>
    </location>
</feature>
<protein>
    <recommendedName>
        <fullName evidence="6">Cilia- and flagella-associated protein 91</fullName>
    </recommendedName>
</protein>
<evidence type="ECO:0000256" key="5">
    <source>
        <dbReference type="ARBA" id="ARBA00029468"/>
    </source>
</evidence>
<dbReference type="PANTHER" id="PTHR22455:SF10">
    <property type="entry name" value="CILIA- AND FLAGELLA-ASSOCIATED PROTEIN 91"/>
    <property type="match status" value="1"/>
</dbReference>
<evidence type="ECO:0000256" key="1">
    <source>
        <dbReference type="ARBA" id="ARBA00004430"/>
    </source>
</evidence>
<reference evidence="10 11" key="1">
    <citation type="submission" date="2016-04" db="EMBL/GenBank/DDBJ databases">
        <title>The genome of Intoshia linei affirms orthonectids as highly simplified spiralians.</title>
        <authorList>
            <person name="Mikhailov K.V."/>
            <person name="Slusarev G.S."/>
            <person name="Nikitin M.A."/>
            <person name="Logacheva M.D."/>
            <person name="Penin A."/>
            <person name="Aleoshin V."/>
            <person name="Panchin Y.V."/>
        </authorList>
    </citation>
    <scope>NUCLEOTIDE SEQUENCE [LARGE SCALE GENOMIC DNA]</scope>
    <source>
        <strain evidence="10">Intl2013</strain>
        <tissue evidence="10">Whole animal</tissue>
    </source>
</reference>
<accession>A0A177B3H0</accession>
<dbReference type="Proteomes" id="UP000078046">
    <property type="component" value="Unassembled WGS sequence"/>
</dbReference>
<comment type="caution">
    <text evidence="10">The sequence shown here is derived from an EMBL/GenBank/DDBJ whole genome shotgun (WGS) entry which is preliminary data.</text>
</comment>
<gene>
    <name evidence="10" type="ORF">A3Q56_03475</name>
</gene>
<keyword evidence="11" id="KW-1185">Reference proteome</keyword>
<evidence type="ECO:0000256" key="4">
    <source>
        <dbReference type="ARBA" id="ARBA00023273"/>
    </source>
</evidence>
<evidence type="ECO:0000256" key="2">
    <source>
        <dbReference type="ARBA" id="ARBA00022490"/>
    </source>
</evidence>
<dbReference type="PANTHER" id="PTHR22455">
    <property type="entry name" value="CILIA- AND FLAGELLA-ASSOCIATED PROTEIN 91"/>
    <property type="match status" value="1"/>
</dbReference>
<evidence type="ECO:0000313" key="10">
    <source>
        <dbReference type="EMBL" id="OAF68776.1"/>
    </source>
</evidence>
<evidence type="ECO:0000259" key="9">
    <source>
        <dbReference type="Pfam" id="PF14738"/>
    </source>
</evidence>
<dbReference type="Pfam" id="PF14738">
    <property type="entry name" value="CFAP91"/>
    <property type="match status" value="1"/>
</dbReference>
<name>A0A177B3H0_9BILA</name>
<dbReference type="InterPro" id="IPR032840">
    <property type="entry name" value="CFAP91_dom"/>
</dbReference>
<feature type="domain" description="CFAP91" evidence="9">
    <location>
        <begin position="1468"/>
        <end position="1628"/>
    </location>
</feature>
<evidence type="ECO:0000256" key="7">
    <source>
        <dbReference type="SAM" id="MobiDB-lite"/>
    </source>
</evidence>
<proteinExistence type="inferred from homology"/>
<evidence type="ECO:0000313" key="11">
    <source>
        <dbReference type="Proteomes" id="UP000078046"/>
    </source>
</evidence>
<evidence type="ECO:0000256" key="3">
    <source>
        <dbReference type="ARBA" id="ARBA00023212"/>
    </source>
</evidence>
<dbReference type="GO" id="GO:0005930">
    <property type="term" value="C:axoneme"/>
    <property type="evidence" value="ECO:0007669"/>
    <property type="project" value="UniProtKB-SubCell"/>
</dbReference>
<dbReference type="EMBL" id="LWCA01000389">
    <property type="protein sequence ID" value="OAF68776.1"/>
    <property type="molecule type" value="Genomic_DNA"/>
</dbReference>
<keyword evidence="3" id="KW-0206">Cytoskeleton</keyword>
<dbReference type="InterPro" id="IPR059141">
    <property type="entry name" value="Beta-prop_Nup120_160"/>
</dbReference>
<dbReference type="InterPro" id="IPR026720">
    <property type="entry name" value="CFAP91"/>
</dbReference>
<evidence type="ECO:0000259" key="8">
    <source>
        <dbReference type="Pfam" id="PF11715"/>
    </source>
</evidence>
<dbReference type="OrthoDB" id="567787at2759"/>
<organism evidence="10 11">
    <name type="scientific">Intoshia linei</name>
    <dbReference type="NCBI Taxonomy" id="1819745"/>
    <lineage>
        <taxon>Eukaryota</taxon>
        <taxon>Metazoa</taxon>
        <taxon>Spiralia</taxon>
        <taxon>Lophotrochozoa</taxon>
        <taxon>Mesozoa</taxon>
        <taxon>Orthonectida</taxon>
        <taxon>Rhopaluridae</taxon>
        <taxon>Intoshia</taxon>
    </lineage>
</organism>
<feature type="domain" description="Nucleoporin Nup120/160 beta-propeller" evidence="8">
    <location>
        <begin position="58"/>
        <end position="516"/>
    </location>
</feature>
<comment type="subcellular location">
    <subcellularLocation>
        <location evidence="1">Cytoplasm</location>
        <location evidence="1">Cytoskeleton</location>
        <location evidence="1">Cilium axoneme</location>
    </subcellularLocation>
</comment>